<dbReference type="SUPFAM" id="SSF56091">
    <property type="entry name" value="DNA ligase/mRNA capping enzyme, catalytic domain"/>
    <property type="match status" value="1"/>
</dbReference>
<evidence type="ECO:0000256" key="2">
    <source>
        <dbReference type="ARBA" id="ARBA00022598"/>
    </source>
</evidence>
<dbReference type="GO" id="GO:0016874">
    <property type="term" value="F:ligase activity"/>
    <property type="evidence" value="ECO:0007669"/>
    <property type="project" value="UniProtKB-KW"/>
</dbReference>
<organism evidence="4 5">
    <name type="scientific">Paenibacillus thailandensis</name>
    <dbReference type="NCBI Taxonomy" id="393250"/>
    <lineage>
        <taxon>Bacteria</taxon>
        <taxon>Bacillati</taxon>
        <taxon>Bacillota</taxon>
        <taxon>Bacilli</taxon>
        <taxon>Bacillales</taxon>
        <taxon>Paenibacillaceae</taxon>
        <taxon>Paenibacillus</taxon>
    </lineage>
</organism>
<accession>A0ABW5QUI7</accession>
<dbReference type="PANTHER" id="PTHR45674:SF4">
    <property type="entry name" value="DNA LIGASE 1"/>
    <property type="match status" value="1"/>
</dbReference>
<dbReference type="Gene3D" id="3.30.1490.70">
    <property type="match status" value="1"/>
</dbReference>
<dbReference type="RefSeq" id="WP_379270532.1">
    <property type="nucleotide sequence ID" value="NZ_JBHUGT010000015.1"/>
</dbReference>
<name>A0ABW5QUI7_9BACL</name>
<dbReference type="InterPro" id="IPR012310">
    <property type="entry name" value="DNA_ligase_ATP-dep_cent"/>
</dbReference>
<evidence type="ECO:0000259" key="3">
    <source>
        <dbReference type="PROSITE" id="PS50160"/>
    </source>
</evidence>
<dbReference type="InterPro" id="IPR050191">
    <property type="entry name" value="ATP-dep_DNA_ligase"/>
</dbReference>
<sequence length="288" mass="33212">MFIAPMLPVACPEPFDDERYIFEPKLDGRRLILSFHDRKASLYNRYGHDVTRQYPELCRVPLAEPADVALDGEAVYVNPETGLMEPETVAERFRLSRETRIREAALERPLHYFVFDIVYYNGRDLRGRPLLERKRLLAKLLAGNEHIHLLRHQDTFGMRAYAAARRLKLVGIMAKRKDSEYAPERSADWLTIPHYEYKDAVVYGYRKDGFGWLLEASGEPAGMLERAVDPGVRLAFEKEARTMITGEDRSFVYLNPGIGIRIKFRGLTRDGLPRKPEFAAFTSSLPVY</sequence>
<dbReference type="CDD" id="cd07906">
    <property type="entry name" value="Adenylation_DNA_ligase_LigD_LigC"/>
    <property type="match status" value="1"/>
</dbReference>
<comment type="caution">
    <text evidence="4">The sequence shown here is derived from an EMBL/GenBank/DDBJ whole genome shotgun (WGS) entry which is preliminary data.</text>
</comment>
<dbReference type="Proteomes" id="UP001597493">
    <property type="component" value="Unassembled WGS sequence"/>
</dbReference>
<dbReference type="PROSITE" id="PS50160">
    <property type="entry name" value="DNA_LIGASE_A3"/>
    <property type="match status" value="1"/>
</dbReference>
<proteinExistence type="inferred from homology"/>
<keyword evidence="2 4" id="KW-0436">Ligase</keyword>
<keyword evidence="5" id="KW-1185">Reference proteome</keyword>
<evidence type="ECO:0000313" key="4">
    <source>
        <dbReference type="EMBL" id="MFD2659853.1"/>
    </source>
</evidence>
<gene>
    <name evidence="4" type="ORF">ACFSW5_06165</name>
</gene>
<protein>
    <submittedName>
        <fullName evidence="4">ATP-dependent DNA ligase</fullName>
    </submittedName>
</protein>
<comment type="similarity">
    <text evidence="1">Belongs to the ATP-dependent DNA ligase family.</text>
</comment>
<dbReference type="EMBL" id="JBHUMY010000006">
    <property type="protein sequence ID" value="MFD2659853.1"/>
    <property type="molecule type" value="Genomic_DNA"/>
</dbReference>
<evidence type="ECO:0000256" key="1">
    <source>
        <dbReference type="ARBA" id="ARBA00007572"/>
    </source>
</evidence>
<dbReference type="Gene3D" id="3.30.470.30">
    <property type="entry name" value="DNA ligase/mRNA capping enzyme"/>
    <property type="match status" value="1"/>
</dbReference>
<reference evidence="5" key="1">
    <citation type="journal article" date="2019" name="Int. J. Syst. Evol. Microbiol.">
        <title>The Global Catalogue of Microorganisms (GCM) 10K type strain sequencing project: providing services to taxonomists for standard genome sequencing and annotation.</title>
        <authorList>
            <consortium name="The Broad Institute Genomics Platform"/>
            <consortium name="The Broad Institute Genome Sequencing Center for Infectious Disease"/>
            <person name="Wu L."/>
            <person name="Ma J."/>
        </authorList>
    </citation>
    <scope>NUCLEOTIDE SEQUENCE [LARGE SCALE GENOMIC DNA]</scope>
    <source>
        <strain evidence="5">TISTR 1827</strain>
    </source>
</reference>
<dbReference type="Pfam" id="PF01068">
    <property type="entry name" value="DNA_ligase_A_M"/>
    <property type="match status" value="1"/>
</dbReference>
<dbReference type="PANTHER" id="PTHR45674">
    <property type="entry name" value="DNA LIGASE 1/3 FAMILY MEMBER"/>
    <property type="match status" value="1"/>
</dbReference>
<feature type="domain" description="ATP-dependent DNA ligase family profile" evidence="3">
    <location>
        <begin position="103"/>
        <end position="141"/>
    </location>
</feature>
<evidence type="ECO:0000313" key="5">
    <source>
        <dbReference type="Proteomes" id="UP001597493"/>
    </source>
</evidence>